<protein>
    <submittedName>
        <fullName evidence="1">Chromosome 11 SCAF14979, whole genome shotgun sequence</fullName>
    </submittedName>
</protein>
<gene>
    <name evidence="1" type="ORF">GSTENG00027308001</name>
</gene>
<evidence type="ECO:0000313" key="1">
    <source>
        <dbReference type="EMBL" id="CAG06812.1"/>
    </source>
</evidence>
<sequence>MSSTRVRKDKEIIADYETQVKGADRRCVCPSCACIVSAET</sequence>
<reference evidence="1" key="1">
    <citation type="journal article" date="2004" name="Nature">
        <title>Genome duplication in the teleost fish Tetraodon nigroviridis reveals the early vertebrate proto-karyotype.</title>
        <authorList>
            <person name="Jaillon O."/>
            <person name="Aury J.-M."/>
            <person name="Brunet F."/>
            <person name="Petit J.-L."/>
            <person name="Stange-Thomann N."/>
            <person name="Mauceli E."/>
            <person name="Bouneau L."/>
            <person name="Fischer C."/>
            <person name="Ozouf-Costaz C."/>
            <person name="Bernot A."/>
            <person name="Nicaud S."/>
            <person name="Jaffe D."/>
            <person name="Fisher S."/>
            <person name="Lutfalla G."/>
            <person name="Dossat C."/>
            <person name="Segurens B."/>
            <person name="Dasilva C."/>
            <person name="Salanoubat M."/>
            <person name="Levy M."/>
            <person name="Boudet N."/>
            <person name="Castellano S."/>
            <person name="Anthouard V."/>
            <person name="Jubin C."/>
            <person name="Castelli V."/>
            <person name="Katinka M."/>
            <person name="Vacherie B."/>
            <person name="Biemont C."/>
            <person name="Skalli Z."/>
            <person name="Cattolico L."/>
            <person name="Poulain J."/>
            <person name="De Berardinis V."/>
            <person name="Cruaud C."/>
            <person name="Duprat S."/>
            <person name="Brottier P."/>
            <person name="Coutanceau J.-P."/>
            <person name="Gouzy J."/>
            <person name="Parra G."/>
            <person name="Lardier G."/>
            <person name="Chapple C."/>
            <person name="McKernan K.J."/>
            <person name="McEwan P."/>
            <person name="Bosak S."/>
            <person name="Kellis M."/>
            <person name="Volff J.-N."/>
            <person name="Guigo R."/>
            <person name="Zody M.C."/>
            <person name="Mesirov J."/>
            <person name="Lindblad-Toh K."/>
            <person name="Birren B."/>
            <person name="Nusbaum C."/>
            <person name="Kahn D."/>
            <person name="Robinson-Rechavi M."/>
            <person name="Laudet V."/>
            <person name="Schachter V."/>
            <person name="Quetier F."/>
            <person name="Saurin W."/>
            <person name="Scarpelli C."/>
            <person name="Wincker P."/>
            <person name="Lander E.S."/>
            <person name="Weissenbach J."/>
            <person name="Roest Crollius H."/>
        </authorList>
    </citation>
    <scope>NUCLEOTIDE SEQUENCE [LARGE SCALE GENOMIC DNA]</scope>
</reference>
<dbReference type="AlphaFoldDB" id="Q4RXS0"/>
<name>Q4RXS0_TETNG</name>
<proteinExistence type="predicted"/>
<reference evidence="1" key="2">
    <citation type="submission" date="2004-02" db="EMBL/GenBank/DDBJ databases">
        <authorList>
            <consortium name="Genoscope"/>
            <consortium name="Whitehead Institute Centre for Genome Research"/>
        </authorList>
    </citation>
    <scope>NUCLEOTIDE SEQUENCE</scope>
</reference>
<organism evidence="1">
    <name type="scientific">Tetraodon nigroviridis</name>
    <name type="common">Spotted green pufferfish</name>
    <name type="synonym">Chelonodon nigroviridis</name>
    <dbReference type="NCBI Taxonomy" id="99883"/>
    <lineage>
        <taxon>Eukaryota</taxon>
        <taxon>Metazoa</taxon>
        <taxon>Chordata</taxon>
        <taxon>Craniata</taxon>
        <taxon>Vertebrata</taxon>
        <taxon>Euteleostomi</taxon>
        <taxon>Actinopterygii</taxon>
        <taxon>Neopterygii</taxon>
        <taxon>Teleostei</taxon>
        <taxon>Neoteleostei</taxon>
        <taxon>Acanthomorphata</taxon>
        <taxon>Eupercaria</taxon>
        <taxon>Tetraodontiformes</taxon>
        <taxon>Tetradontoidea</taxon>
        <taxon>Tetraodontidae</taxon>
        <taxon>Tetraodon</taxon>
    </lineage>
</organism>
<dbReference type="EMBL" id="CAAE01014979">
    <property type="protein sequence ID" value="CAG06812.1"/>
    <property type="molecule type" value="Genomic_DNA"/>
</dbReference>
<dbReference type="OrthoDB" id="8960134at2759"/>
<accession>Q4RXS0</accession>
<dbReference type="KEGG" id="tng:GSTEN00027308G001"/>